<accession>A0A6I1FKV2</accession>
<name>A0A6I1FKV2_9BACI</name>
<organism evidence="1 2">
    <name type="scientific">Bacillus aerolatus</name>
    <dbReference type="NCBI Taxonomy" id="2653354"/>
    <lineage>
        <taxon>Bacteria</taxon>
        <taxon>Bacillati</taxon>
        <taxon>Bacillota</taxon>
        <taxon>Bacilli</taxon>
        <taxon>Bacillales</taxon>
        <taxon>Bacillaceae</taxon>
        <taxon>Bacillus</taxon>
    </lineage>
</organism>
<gene>
    <name evidence="1" type="ORF">F9802_10790</name>
</gene>
<reference evidence="1 2" key="1">
    <citation type="submission" date="2019-10" db="EMBL/GenBank/DDBJ databases">
        <title>Bacillus aerolatum sp. nov., isolated from bioaerosol of sport playgrounds.</title>
        <authorList>
            <person name="Chen P."/>
            <person name="Zhang G."/>
        </authorList>
    </citation>
    <scope>NUCLEOTIDE SEQUENCE [LARGE SCALE GENOMIC DNA]</scope>
    <source>
        <strain evidence="1 2">CX253</strain>
    </source>
</reference>
<evidence type="ECO:0000313" key="2">
    <source>
        <dbReference type="Proteomes" id="UP000429595"/>
    </source>
</evidence>
<evidence type="ECO:0000313" key="1">
    <source>
        <dbReference type="EMBL" id="KAB7706671.1"/>
    </source>
</evidence>
<keyword evidence="2" id="KW-1185">Reference proteome</keyword>
<protein>
    <submittedName>
        <fullName evidence="1">Uncharacterized protein</fullName>
    </submittedName>
</protein>
<dbReference type="EMBL" id="WEIO01000005">
    <property type="protein sequence ID" value="KAB7706671.1"/>
    <property type="molecule type" value="Genomic_DNA"/>
</dbReference>
<sequence length="311" mass="34953">MIDFSSLPSSEAEAFKESPVSTENIYFTFEENIDEQILYRKLNERLSALESSVKTNNQELAFIHQAAGSFKMALEEKEEVIIRIDWLRRLYEAKEAISSVDTKEEADYLRRLIASVQTCPMKNELVEKIDSLEQSLPSGMQAPVELSRHQKLMEKAIREAGDVFINLGKTGREHVITGVLERFGNQANVERVKEQSATLEESVKSLLEVKGSAELISRLEQLPLASFSELSIGRKKALAERLLKNGNWDGLASIDRMIVRLDQGIKKEEQECEEAKNKITTPDGKAALTLDVNKDDGGIVKFDNGVRPPAR</sequence>
<proteinExistence type="predicted"/>
<dbReference type="AlphaFoldDB" id="A0A6I1FKV2"/>
<dbReference type="Proteomes" id="UP000429595">
    <property type="component" value="Unassembled WGS sequence"/>
</dbReference>
<comment type="caution">
    <text evidence="1">The sequence shown here is derived from an EMBL/GenBank/DDBJ whole genome shotgun (WGS) entry which is preliminary data.</text>
</comment>
<dbReference type="RefSeq" id="WP_152151779.1">
    <property type="nucleotide sequence ID" value="NZ_WEIO01000005.1"/>
</dbReference>